<reference evidence="2" key="2">
    <citation type="submission" date="2020-10" db="EMBL/GenBank/DDBJ databases">
        <authorList>
            <person name="Scholz U."/>
            <person name="Mascher M."/>
            <person name="Fiebig A."/>
        </authorList>
    </citation>
    <scope>NUCLEOTIDE SEQUENCE [LARGE SCALE GENOMIC DNA]</scope>
    <source>
        <strain evidence="2">cv. Morex</strain>
    </source>
</reference>
<organism evidence="2 3">
    <name type="scientific">Hordeum vulgare subsp. vulgare</name>
    <name type="common">Domesticated barley</name>
    <dbReference type="NCBI Taxonomy" id="112509"/>
    <lineage>
        <taxon>Eukaryota</taxon>
        <taxon>Viridiplantae</taxon>
        <taxon>Streptophyta</taxon>
        <taxon>Embryophyta</taxon>
        <taxon>Tracheophyta</taxon>
        <taxon>Spermatophyta</taxon>
        <taxon>Magnoliopsida</taxon>
        <taxon>Liliopsida</taxon>
        <taxon>Poales</taxon>
        <taxon>Poaceae</taxon>
        <taxon>BOP clade</taxon>
        <taxon>Pooideae</taxon>
        <taxon>Triticodae</taxon>
        <taxon>Triticeae</taxon>
        <taxon>Hordeinae</taxon>
        <taxon>Hordeum</taxon>
    </lineage>
</organism>
<feature type="transmembrane region" description="Helical" evidence="1">
    <location>
        <begin position="36"/>
        <end position="60"/>
    </location>
</feature>
<keyword evidence="1" id="KW-0812">Transmembrane</keyword>
<evidence type="ECO:0000256" key="1">
    <source>
        <dbReference type="SAM" id="Phobius"/>
    </source>
</evidence>
<reference evidence="2" key="3">
    <citation type="submission" date="2022-01" db="UniProtKB">
        <authorList>
            <consortium name="EnsemblPlants"/>
        </authorList>
    </citation>
    <scope>IDENTIFICATION</scope>
    <source>
        <strain evidence="2">subsp. vulgare</strain>
    </source>
</reference>
<dbReference type="Proteomes" id="UP000011116">
    <property type="component" value="Chromosome 1H"/>
</dbReference>
<keyword evidence="3" id="KW-1185">Reference proteome</keyword>
<dbReference type="Gramene" id="HORVU.MOREX.r2.1HG0041210.1">
    <property type="protein sequence ID" value="HORVU.MOREX.r2.1HG0041210.1.CDS.1"/>
    <property type="gene ID" value="HORVU.MOREX.r2.1HG0041210"/>
</dbReference>
<keyword evidence="1" id="KW-0472">Membrane</keyword>
<name>A0A8I6WPZ9_HORVV</name>
<proteinExistence type="predicted"/>
<sequence>MDTARKYMQILYSIFFTLQGPISNQIDTYGKRIAKFLIVGACPTLDVCFLFILAPVALILPRAPLPIPTHSTSNSFLLRRAGPTPHVDECRSIISLFC</sequence>
<evidence type="ECO:0000313" key="3">
    <source>
        <dbReference type="Proteomes" id="UP000011116"/>
    </source>
</evidence>
<dbReference type="EnsemblPlants" id="HORVU.MOREX.r3.1HG0052630.1">
    <property type="protein sequence ID" value="HORVU.MOREX.r3.1HG0052630.1.CDS1"/>
    <property type="gene ID" value="HORVU.MOREX.r3.1HG0052630"/>
</dbReference>
<accession>A0A8I6WPZ9</accession>
<keyword evidence="1" id="KW-1133">Transmembrane helix</keyword>
<dbReference type="AlphaFoldDB" id="A0A8I6WPZ9"/>
<dbReference type="Gramene" id="HORVU.MOREX.r3.1HG0052630.1">
    <property type="protein sequence ID" value="HORVU.MOREX.r3.1HG0052630.1.CDS1"/>
    <property type="gene ID" value="HORVU.MOREX.r3.1HG0052630"/>
</dbReference>
<protein>
    <submittedName>
        <fullName evidence="2">Uncharacterized protein</fullName>
    </submittedName>
</protein>
<evidence type="ECO:0000313" key="2">
    <source>
        <dbReference type="EnsemblPlants" id="HORVU.MOREX.r3.1HG0052630.1.CDS1"/>
    </source>
</evidence>
<reference evidence="3" key="1">
    <citation type="journal article" date="2012" name="Nature">
        <title>A physical, genetic and functional sequence assembly of the barley genome.</title>
        <authorList>
            <consortium name="The International Barley Genome Sequencing Consortium"/>
            <person name="Mayer K.F."/>
            <person name="Waugh R."/>
            <person name="Brown J.W."/>
            <person name="Schulman A."/>
            <person name="Langridge P."/>
            <person name="Platzer M."/>
            <person name="Fincher G.B."/>
            <person name="Muehlbauer G.J."/>
            <person name="Sato K."/>
            <person name="Close T.J."/>
            <person name="Wise R.P."/>
            <person name="Stein N."/>
        </authorList>
    </citation>
    <scope>NUCLEOTIDE SEQUENCE [LARGE SCALE GENOMIC DNA]</scope>
    <source>
        <strain evidence="3">cv. Morex</strain>
    </source>
</reference>